<evidence type="ECO:0000256" key="1">
    <source>
        <dbReference type="ARBA" id="ARBA00004123"/>
    </source>
</evidence>
<evidence type="ECO:0008006" key="13">
    <source>
        <dbReference type="Google" id="ProtNLM"/>
    </source>
</evidence>
<dbReference type="Pfam" id="PF03980">
    <property type="entry name" value="Nnf1"/>
    <property type="match status" value="1"/>
</dbReference>
<dbReference type="AlphaFoldDB" id="A0A6A4IBX5"/>
<reference evidence="11" key="1">
    <citation type="journal article" date="2019" name="Environ. Microbiol.">
        <title>Fungal ecological strategies reflected in gene transcription - a case study of two litter decomposers.</title>
        <authorList>
            <person name="Barbi F."/>
            <person name="Kohler A."/>
            <person name="Barry K."/>
            <person name="Baskaran P."/>
            <person name="Daum C."/>
            <person name="Fauchery L."/>
            <person name="Ihrmark K."/>
            <person name="Kuo A."/>
            <person name="LaButti K."/>
            <person name="Lipzen A."/>
            <person name="Morin E."/>
            <person name="Grigoriev I.V."/>
            <person name="Henrissat B."/>
            <person name="Lindahl B."/>
            <person name="Martin F."/>
        </authorList>
    </citation>
    <scope>NUCLEOTIDE SEQUENCE</scope>
    <source>
        <strain evidence="11">JB14</strain>
    </source>
</reference>
<keyword evidence="10" id="KW-0175">Coiled coil</keyword>
<gene>
    <name evidence="11" type="ORF">BT96DRAFT_915524</name>
</gene>
<organism evidence="11 12">
    <name type="scientific">Gymnopus androsaceus JB14</name>
    <dbReference type="NCBI Taxonomy" id="1447944"/>
    <lineage>
        <taxon>Eukaryota</taxon>
        <taxon>Fungi</taxon>
        <taxon>Dikarya</taxon>
        <taxon>Basidiomycota</taxon>
        <taxon>Agaricomycotina</taxon>
        <taxon>Agaricomycetes</taxon>
        <taxon>Agaricomycetidae</taxon>
        <taxon>Agaricales</taxon>
        <taxon>Marasmiineae</taxon>
        <taxon>Omphalotaceae</taxon>
        <taxon>Gymnopus</taxon>
    </lineage>
</organism>
<evidence type="ECO:0000313" key="11">
    <source>
        <dbReference type="EMBL" id="KAE9406294.1"/>
    </source>
</evidence>
<keyword evidence="3" id="KW-0158">Chromosome</keyword>
<keyword evidence="4" id="KW-0132">Cell division</keyword>
<feature type="coiled-coil region" evidence="10">
    <location>
        <begin position="120"/>
        <end position="154"/>
    </location>
</feature>
<evidence type="ECO:0000256" key="5">
    <source>
        <dbReference type="ARBA" id="ARBA00022776"/>
    </source>
</evidence>
<dbReference type="PANTHER" id="PTHR15459:SF3">
    <property type="entry name" value="POLYAMINE-MODULATED FACTOR 1"/>
    <property type="match status" value="1"/>
</dbReference>
<keyword evidence="12" id="KW-1185">Reference proteome</keyword>
<comment type="subcellular location">
    <subcellularLocation>
        <location evidence="2">Chromosome</location>
        <location evidence="2">Centromere</location>
        <location evidence="2">Kinetochore</location>
    </subcellularLocation>
    <subcellularLocation>
        <location evidence="1">Nucleus</location>
    </subcellularLocation>
</comment>
<dbReference type="InterPro" id="IPR007128">
    <property type="entry name" value="PMF1/Nnf1"/>
</dbReference>
<sequence length="200" mass="23027">MFNQSGSRRWEHFQTGLQLAVQKTARKWTYEDFKECFPLYAEEQGDNASATFNTISEYIERQALSDLEKILERYNLRENIDMLHDIVTQAKERQKAGIEPGNDTWREDLDTRSAICARTVPVLEEEAKKLRESLAALEASNSEMENEIRANVQAADDADACSLLLFKQLHGILDEWKNVSPEIEEWSITASEKSHSRIET</sequence>
<evidence type="ECO:0000256" key="2">
    <source>
        <dbReference type="ARBA" id="ARBA00004629"/>
    </source>
</evidence>
<keyword evidence="9" id="KW-0137">Centromere</keyword>
<evidence type="ECO:0000256" key="6">
    <source>
        <dbReference type="ARBA" id="ARBA00022838"/>
    </source>
</evidence>
<keyword evidence="7" id="KW-0539">Nucleus</keyword>
<keyword evidence="5" id="KW-0498">Mitosis</keyword>
<evidence type="ECO:0000256" key="7">
    <source>
        <dbReference type="ARBA" id="ARBA00023242"/>
    </source>
</evidence>
<dbReference type="GO" id="GO:0051301">
    <property type="term" value="P:cell division"/>
    <property type="evidence" value="ECO:0007669"/>
    <property type="project" value="UniProtKB-KW"/>
</dbReference>
<dbReference type="GO" id="GO:0005634">
    <property type="term" value="C:nucleus"/>
    <property type="evidence" value="ECO:0007669"/>
    <property type="project" value="UniProtKB-SubCell"/>
</dbReference>
<evidence type="ECO:0000313" key="12">
    <source>
        <dbReference type="Proteomes" id="UP000799118"/>
    </source>
</evidence>
<evidence type="ECO:0000256" key="8">
    <source>
        <dbReference type="ARBA" id="ARBA00023306"/>
    </source>
</evidence>
<protein>
    <recommendedName>
        <fullName evidence="13">Nnf1-domain-containing protein</fullName>
    </recommendedName>
</protein>
<evidence type="ECO:0000256" key="9">
    <source>
        <dbReference type="ARBA" id="ARBA00023328"/>
    </source>
</evidence>
<evidence type="ECO:0000256" key="3">
    <source>
        <dbReference type="ARBA" id="ARBA00022454"/>
    </source>
</evidence>
<keyword evidence="6" id="KW-0995">Kinetochore</keyword>
<evidence type="ECO:0000256" key="4">
    <source>
        <dbReference type="ARBA" id="ARBA00022618"/>
    </source>
</evidence>
<dbReference type="PANTHER" id="PTHR15459">
    <property type="entry name" value="POLYAMINE-MODULATED FACTOR 1"/>
    <property type="match status" value="1"/>
</dbReference>
<dbReference type="EMBL" id="ML769403">
    <property type="protein sequence ID" value="KAE9406294.1"/>
    <property type="molecule type" value="Genomic_DNA"/>
</dbReference>
<name>A0A6A4IBX5_9AGAR</name>
<dbReference type="Proteomes" id="UP000799118">
    <property type="component" value="Unassembled WGS sequence"/>
</dbReference>
<dbReference type="OrthoDB" id="18453at2759"/>
<dbReference type="GO" id="GO:0000444">
    <property type="term" value="C:MIS12/MIND type complex"/>
    <property type="evidence" value="ECO:0007669"/>
    <property type="project" value="InterPro"/>
</dbReference>
<keyword evidence="8" id="KW-0131">Cell cycle</keyword>
<proteinExistence type="predicted"/>
<evidence type="ECO:0000256" key="10">
    <source>
        <dbReference type="SAM" id="Coils"/>
    </source>
</evidence>
<dbReference type="GO" id="GO:0007059">
    <property type="term" value="P:chromosome segregation"/>
    <property type="evidence" value="ECO:0007669"/>
    <property type="project" value="TreeGrafter"/>
</dbReference>
<accession>A0A6A4IBX5</accession>